<dbReference type="SUPFAM" id="SSF47175">
    <property type="entry name" value="Cytochromes"/>
    <property type="match status" value="1"/>
</dbReference>
<keyword evidence="2" id="KW-1185">Reference proteome</keyword>
<dbReference type="InterPro" id="IPR010980">
    <property type="entry name" value="Cyt_c/b562"/>
</dbReference>
<protein>
    <submittedName>
        <fullName evidence="1">Cytochrome c</fullName>
    </submittedName>
</protein>
<evidence type="ECO:0000313" key="1">
    <source>
        <dbReference type="EMBL" id="MBD9357902.1"/>
    </source>
</evidence>
<proteinExistence type="predicted"/>
<gene>
    <name evidence="1" type="ORF">IE877_18850</name>
</gene>
<name>A0ABR9D436_9GAMM</name>
<dbReference type="Gene3D" id="1.20.120.10">
    <property type="entry name" value="Cytochrome c/b562"/>
    <property type="match status" value="1"/>
</dbReference>
<dbReference type="PROSITE" id="PS51257">
    <property type="entry name" value="PROKAR_LIPOPROTEIN"/>
    <property type="match status" value="1"/>
</dbReference>
<dbReference type="RefSeq" id="WP_192376150.1">
    <property type="nucleotide sequence ID" value="NZ_CAJHIV010000001.1"/>
</dbReference>
<organism evidence="1 2">
    <name type="scientific">Methylomonas albis</name>
    <dbReference type="NCBI Taxonomy" id="1854563"/>
    <lineage>
        <taxon>Bacteria</taxon>
        <taxon>Pseudomonadati</taxon>
        <taxon>Pseudomonadota</taxon>
        <taxon>Gammaproteobacteria</taxon>
        <taxon>Methylococcales</taxon>
        <taxon>Methylococcaceae</taxon>
        <taxon>Methylomonas</taxon>
    </lineage>
</organism>
<evidence type="ECO:0000313" key="2">
    <source>
        <dbReference type="Proteomes" id="UP000652176"/>
    </source>
</evidence>
<comment type="caution">
    <text evidence="1">The sequence shown here is derived from an EMBL/GenBank/DDBJ whole genome shotgun (WGS) entry which is preliminary data.</text>
</comment>
<dbReference type="InterPro" id="IPR002321">
    <property type="entry name" value="Cyt_c_II"/>
</dbReference>
<dbReference type="PROSITE" id="PS51009">
    <property type="entry name" value="CYTCII"/>
    <property type="match status" value="1"/>
</dbReference>
<accession>A0ABR9D436</accession>
<dbReference type="EMBL" id="JACXSS010000001">
    <property type="protein sequence ID" value="MBD9357902.1"/>
    <property type="molecule type" value="Genomic_DNA"/>
</dbReference>
<dbReference type="Proteomes" id="UP000652176">
    <property type="component" value="Unassembled WGS sequence"/>
</dbReference>
<reference evidence="1 2" key="1">
    <citation type="submission" date="2020-09" db="EMBL/GenBank/DDBJ databases">
        <title>Methylomonas albis sp. nov. and Methylomonas fluvii sp. nov.: Two cold-adapted methanotrophs from the River Elbe and an amended description of Methylovulum psychrotolerans strain Eb1.</title>
        <authorList>
            <person name="Bussmann I.K."/>
            <person name="Klings K.-W."/>
            <person name="Warnstedt J."/>
            <person name="Hoppert M."/>
            <person name="Saborowski A."/>
            <person name="Horn F."/>
            <person name="Liebner S."/>
        </authorList>
    </citation>
    <scope>NUCLEOTIDE SEQUENCE [LARGE SCALE GENOMIC DNA]</scope>
    <source>
        <strain evidence="1 2">EbA</strain>
    </source>
</reference>
<sequence length="158" mass="17580">MKTLYLSAIVLILSACSSPGNQHAHVEGGRSQTGQPALHAVRDNRLRELMERMDSLMQERFMTEQQLDVERRKYSRQIGEAARNLSANVGTIIARMPGLQLNASEQAAFLALASKLREESQQLQQLAEQNHIDAIPDSLHEINTTCTSCHALFRKLGG</sequence>
<dbReference type="Pfam" id="PF01322">
    <property type="entry name" value="Cytochrom_C_2"/>
    <property type="match status" value="1"/>
</dbReference>